<dbReference type="STRING" id="282199.GCA_001049735_00457"/>
<dbReference type="EMBL" id="CVQV01000003">
    <property type="protein sequence ID" value="CRK74427.1"/>
    <property type="molecule type" value="Genomic_DNA"/>
</dbReference>
<dbReference type="GO" id="GO:0004309">
    <property type="term" value="F:exopolyphosphatase activity"/>
    <property type="evidence" value="ECO:0007669"/>
    <property type="project" value="UniProtKB-EC"/>
</dbReference>
<evidence type="ECO:0000313" key="5">
    <source>
        <dbReference type="Proteomes" id="UP000048949"/>
    </source>
</evidence>
<dbReference type="SUPFAM" id="SSF109604">
    <property type="entry name" value="HD-domain/PDEase-like"/>
    <property type="match status" value="1"/>
</dbReference>
<dbReference type="Pfam" id="PF21697">
    <property type="entry name" value="Ppx_C"/>
    <property type="match status" value="1"/>
</dbReference>
<feature type="region of interest" description="Disordered" evidence="1">
    <location>
        <begin position="1"/>
        <end position="30"/>
    </location>
</feature>
<dbReference type="Proteomes" id="UP000048949">
    <property type="component" value="Unassembled WGS sequence"/>
</dbReference>
<accession>A0A0U1NI81</accession>
<dbReference type="Pfam" id="PF02541">
    <property type="entry name" value="Ppx-GppA"/>
    <property type="match status" value="1"/>
</dbReference>
<feature type="domain" description="Exopolyphosphatase C-terminal" evidence="3">
    <location>
        <begin position="385"/>
        <end position="518"/>
    </location>
</feature>
<feature type="domain" description="Ppx/GppA phosphatase N-terminal" evidence="2">
    <location>
        <begin position="64"/>
        <end position="340"/>
    </location>
</feature>
<proteinExistence type="predicted"/>
<name>A0A0U1NI81_9RHOB</name>
<dbReference type="InterPro" id="IPR003695">
    <property type="entry name" value="Ppx_GppA_N"/>
</dbReference>
<dbReference type="Gene3D" id="1.10.3210.10">
    <property type="entry name" value="Hypothetical protein af1432"/>
    <property type="match status" value="1"/>
</dbReference>
<dbReference type="InterPro" id="IPR043129">
    <property type="entry name" value="ATPase_NBD"/>
</dbReference>
<evidence type="ECO:0000256" key="1">
    <source>
        <dbReference type="SAM" id="MobiDB-lite"/>
    </source>
</evidence>
<dbReference type="SUPFAM" id="SSF53067">
    <property type="entry name" value="Actin-like ATPase domain"/>
    <property type="match status" value="2"/>
</dbReference>
<dbReference type="EC" id="3.6.1.11" evidence="4"/>
<dbReference type="Gene3D" id="3.30.420.150">
    <property type="entry name" value="Exopolyphosphatase. Domain 2"/>
    <property type="match status" value="1"/>
</dbReference>
<dbReference type="InterPro" id="IPR050273">
    <property type="entry name" value="GppA/Ppx_hydrolase"/>
</dbReference>
<dbReference type="PANTHER" id="PTHR30005">
    <property type="entry name" value="EXOPOLYPHOSPHATASE"/>
    <property type="match status" value="1"/>
</dbReference>
<sequence>MAKDGCAMTKTSTPKSAPRQDSTGDDISEWGPFGRPLFQETSARALSRVGVIDVGSNSVRLVIFDGAARSPAYFYNEKIMCGLGAGLAETGHLNPEGRTRALAAILRFVKLAEGLGIPPLTTVATAAVREASDGLAFRDEVEAQTGLKLWIIDGKEEARLSAQGVLLGWPKSYGLVCDIGGASLELAELRDGRVGRRETSPLGPLKLRDIKGGKKGRKAHIEAVMDELHAKMGDQNDRLFLVGGSWRAIARIDMERLGYPLHVLHEYRMTSKSVRATAEFVAGHDLEELRQLCGISGSRMALVPYALEVLKVLTSRFKPKDIAISSYGICEGMLYEQMPQRLRERDPLIEACRFAEDKDARMPGFGRTLYTFIKPLFRALPDGRKRMVKAACLLHDVSWRAHPDYRAEVCFDTATRANLGGLKHAERVYLGLALLHRYRNNREGTRFEELSSLLPVEAQREAEILGKAIRFGAMLWMQADTPMGELKWYPKKKVLELVLSADAQPLYGEVAEARFMSLCSSLDATPQVNMRRR</sequence>
<dbReference type="InterPro" id="IPR048951">
    <property type="entry name" value="Ppx_C"/>
</dbReference>
<reference evidence="4 5" key="1">
    <citation type="submission" date="2015-04" db="EMBL/GenBank/DDBJ databases">
        <authorList>
            <person name="Syromyatnikov M.Y."/>
            <person name="Popov V.N."/>
        </authorList>
    </citation>
    <scope>NUCLEOTIDE SEQUENCE [LARGE SCALE GENOMIC DNA]</scope>
    <source>
        <strain evidence="4 5">CECT 5292</strain>
    </source>
</reference>
<evidence type="ECO:0000313" key="4">
    <source>
        <dbReference type="EMBL" id="CRK74427.1"/>
    </source>
</evidence>
<evidence type="ECO:0000259" key="3">
    <source>
        <dbReference type="Pfam" id="PF21697"/>
    </source>
</evidence>
<dbReference type="CDD" id="cd24052">
    <property type="entry name" value="ASKHA_NBD_HpPPX-GppA-like"/>
    <property type="match status" value="1"/>
</dbReference>
<keyword evidence="5" id="KW-1185">Reference proteome</keyword>
<organism evidence="4 5">
    <name type="scientific">Nereida ignava</name>
    <dbReference type="NCBI Taxonomy" id="282199"/>
    <lineage>
        <taxon>Bacteria</taxon>
        <taxon>Pseudomonadati</taxon>
        <taxon>Pseudomonadota</taxon>
        <taxon>Alphaproteobacteria</taxon>
        <taxon>Rhodobacterales</taxon>
        <taxon>Roseobacteraceae</taxon>
        <taxon>Nereida</taxon>
    </lineage>
</organism>
<feature type="compositionally biased region" description="Polar residues" evidence="1">
    <location>
        <begin position="9"/>
        <end position="21"/>
    </location>
</feature>
<dbReference type="AlphaFoldDB" id="A0A0U1NI81"/>
<gene>
    <name evidence="4" type="primary">ppx</name>
    <name evidence="4" type="ORF">NIG5292_00457</name>
</gene>
<dbReference type="Gene3D" id="3.30.420.40">
    <property type="match status" value="1"/>
</dbReference>
<evidence type="ECO:0000259" key="2">
    <source>
        <dbReference type="Pfam" id="PF02541"/>
    </source>
</evidence>
<protein>
    <submittedName>
        <fullName evidence="4">Exopolyphosphatase</fullName>
        <ecNumber evidence="4">3.6.1.11</ecNumber>
    </submittedName>
</protein>
<keyword evidence="4" id="KW-0378">Hydrolase</keyword>
<dbReference type="PANTHER" id="PTHR30005:SF0">
    <property type="entry name" value="RETROGRADE REGULATION PROTEIN 2"/>
    <property type="match status" value="1"/>
</dbReference>